<evidence type="ECO:0000259" key="5">
    <source>
        <dbReference type="SMART" id="SM00563"/>
    </source>
</evidence>
<dbReference type="GO" id="GO:0012505">
    <property type="term" value="C:endomembrane system"/>
    <property type="evidence" value="ECO:0007669"/>
    <property type="project" value="TreeGrafter"/>
</dbReference>
<keyword evidence="4" id="KW-0472">Membrane</keyword>
<protein>
    <recommendedName>
        <fullName evidence="5">Phospholipid/glycerol acyltransferase domain-containing protein</fullName>
    </recommendedName>
</protein>
<dbReference type="InterPro" id="IPR002123">
    <property type="entry name" value="Plipid/glycerol_acylTrfase"/>
</dbReference>
<accession>A0A7R9GXW9</accession>
<organism evidence="6">
    <name type="scientific">Timema cristinae</name>
    <name type="common">Walking stick</name>
    <dbReference type="NCBI Taxonomy" id="61476"/>
    <lineage>
        <taxon>Eukaryota</taxon>
        <taxon>Metazoa</taxon>
        <taxon>Ecdysozoa</taxon>
        <taxon>Arthropoda</taxon>
        <taxon>Hexapoda</taxon>
        <taxon>Insecta</taxon>
        <taxon>Pterygota</taxon>
        <taxon>Neoptera</taxon>
        <taxon>Polyneoptera</taxon>
        <taxon>Phasmatodea</taxon>
        <taxon>Timematodea</taxon>
        <taxon>Timematoidea</taxon>
        <taxon>Timematidae</taxon>
        <taxon>Timema</taxon>
    </lineage>
</organism>
<feature type="domain" description="Phospholipid/glycerol acyltransferase" evidence="5">
    <location>
        <begin position="252"/>
        <end position="374"/>
    </location>
</feature>
<dbReference type="AlphaFoldDB" id="A0A7R9GXW9"/>
<sequence>MLCARHHPQNCLCLSSTDSDIVGVCAQQTTPVSVLTTMPAPTPIISTWGGYKLGVSITRYLHTEYPSTNHSLDRSHTSQRFVSPMASLVLTDSSQLTVDSFKKLPDQITYPYAKPDELQKHLCSQLETMHNLVARLKQSSIPHLLLAITFFVSGLIINIIQCLLYFGVRPFSRYLFRKINYYLSYSMYSLHPTEIRTLISPSSAVELNTTSALANYATVAEVVFLAEWWSNSNVVVYSDKEEFDKYCGKEHGYLLMNHRYEIDWLMGWFFCERMSLLGNCKTYAKKSIQYVPILGWAWKFGECIFLERSWEKDKEIIGRQIRELVDYPDSMWLLLMAEGTRFTHEKHEASKIFAREKGLPQLNHHLVPRTKGFTSSITYLRGKPAAVYDIQIAFKKSDKEPTLMRMLMGLPVEAHLYVERIPLEQIPEEEEACARWLHELYQKKDRMQDSFFKTDDFFAESGVKRVDGFNLKRRPACRSESTITIWNCFQHAGLAIGYEEEDNLPFNELLQYLNDNSVEIDDYRCRLKVLRNKTRAAVPKGGYMPRRLGWSHGLTYYSCKTADDWEIEEPVLQISVGSRPRELRKGFHRKTHRIHTTDFIKLNVVKLIVLLRTSVNHSATLGITALSFHERLILFNLTPIGAHAEWEHSLLAKYLQYVLMFALCMEL</sequence>
<dbReference type="Pfam" id="PF16076">
    <property type="entry name" value="Acyltransf_C"/>
    <property type="match status" value="1"/>
</dbReference>
<dbReference type="CDD" id="cd07990">
    <property type="entry name" value="LPLAT_LCLAT1-like"/>
    <property type="match status" value="1"/>
</dbReference>
<keyword evidence="2" id="KW-0808">Transferase</keyword>
<dbReference type="PANTHER" id="PTHR10983:SF24">
    <property type="entry name" value="1-ACYLGLYCEROL-3-PHOSPHATE O-ACYLTRANSFERASE 3, ISOFORM E-RELATED"/>
    <property type="match status" value="1"/>
</dbReference>
<dbReference type="SMART" id="SM00563">
    <property type="entry name" value="PlsC"/>
    <property type="match status" value="1"/>
</dbReference>
<keyword evidence="4" id="KW-1133">Transmembrane helix</keyword>
<evidence type="ECO:0000256" key="3">
    <source>
        <dbReference type="ARBA" id="ARBA00023315"/>
    </source>
</evidence>
<keyword evidence="3" id="KW-0012">Acyltransferase</keyword>
<feature type="transmembrane region" description="Helical" evidence="4">
    <location>
        <begin position="144"/>
        <end position="168"/>
    </location>
</feature>
<dbReference type="Pfam" id="PF01553">
    <property type="entry name" value="Acyltransferase"/>
    <property type="match status" value="1"/>
</dbReference>
<proteinExistence type="inferred from homology"/>
<evidence type="ECO:0000256" key="2">
    <source>
        <dbReference type="ARBA" id="ARBA00022679"/>
    </source>
</evidence>
<dbReference type="InterPro" id="IPR032098">
    <property type="entry name" value="Acyltransf_C"/>
</dbReference>
<dbReference type="GO" id="GO:0003841">
    <property type="term" value="F:1-acylglycerol-3-phosphate O-acyltransferase activity"/>
    <property type="evidence" value="ECO:0007669"/>
    <property type="project" value="TreeGrafter"/>
</dbReference>
<dbReference type="SUPFAM" id="SSF69593">
    <property type="entry name" value="Glycerol-3-phosphate (1)-acyltransferase"/>
    <property type="match status" value="1"/>
</dbReference>
<evidence type="ECO:0000256" key="4">
    <source>
        <dbReference type="SAM" id="Phobius"/>
    </source>
</evidence>
<dbReference type="PANTHER" id="PTHR10983">
    <property type="entry name" value="1-ACYLGLYCEROL-3-PHOSPHATE ACYLTRANSFERASE-RELATED"/>
    <property type="match status" value="1"/>
</dbReference>
<comment type="similarity">
    <text evidence="1">Belongs to the 1-acyl-sn-glycerol-3-phosphate acyltransferase family.</text>
</comment>
<name>A0A7R9GXW9_TIMCR</name>
<evidence type="ECO:0000256" key="1">
    <source>
        <dbReference type="ARBA" id="ARBA00008655"/>
    </source>
</evidence>
<evidence type="ECO:0000313" key="6">
    <source>
        <dbReference type="EMBL" id="CAD7401626.1"/>
    </source>
</evidence>
<gene>
    <name evidence="6" type="ORF">TCEB3V08_LOCUS6092</name>
</gene>
<keyword evidence="4" id="KW-0812">Transmembrane</keyword>
<dbReference type="EMBL" id="OC318353">
    <property type="protein sequence ID" value="CAD7401626.1"/>
    <property type="molecule type" value="Genomic_DNA"/>
</dbReference>
<reference evidence="6" key="1">
    <citation type="submission" date="2020-11" db="EMBL/GenBank/DDBJ databases">
        <authorList>
            <person name="Tran Van P."/>
        </authorList>
    </citation>
    <scope>NUCLEOTIDE SEQUENCE</scope>
</reference>